<accession>A0A485LDH7</accession>
<feature type="transmembrane region" description="Helical" evidence="1">
    <location>
        <begin position="209"/>
        <end position="233"/>
    </location>
</feature>
<gene>
    <name evidence="3" type="primary">Aste57867_19006</name>
    <name evidence="2" type="ORF">As57867_018942</name>
    <name evidence="3" type="ORF">ASTE57867_19006</name>
</gene>
<feature type="transmembrane region" description="Helical" evidence="1">
    <location>
        <begin position="294"/>
        <end position="313"/>
    </location>
</feature>
<proteinExistence type="predicted"/>
<sequence length="591" mass="65953">MQEVQSLSTPAAILTSTNRYGFPTWSLLYAIVFSFSFLAAISATATLRRSTKAITSCVCYAMLWFFVCKSIYSGSRVVLMGISMHEYLAGHSTWLKLDDDHDIGGFRLLGYENKTELGPPPLHVKLSLFVGDAALISGSLWMMVLVLELLRLVKTTMDRGADVEKKYLYFYLCVNLVVVGAYFTTQYAISIEDIDPTALSDTFYSDRFRAVLISAASIQTLVVVAVAFAVFYLNRTGLNLESVECRVVQSPLYRRLKRILVVYLLCSMPYLSLSWVVVGHGYNYMNIIPDPITILSSVLYAASGFWLAFVLVASQQCMLSWLMVSDDVIQQIQANEAPTDFPVFVNTDIESSSALWGHLGNVMHDAQDLHDNLLRELLVRHHGYEITTAGDSFQLAFHTIGDAVAYCLDVQEQLLLQPWPPAFVDSHMPGSATILVPQSMLKRPKTVFHGVRVRMGIHASTPGEGDLVTEIHPVTHRVTYLGLSELIGREVSDIGHGGQIIMTAPVVRWLRTNILNNSSWAQAHPTVVQELGVYRVSDLKIDLGIAQVVPLSLRERIELFPPLLKLEAPLDYARRMSNNYDLLISPKEYAV</sequence>
<dbReference type="EMBL" id="CAADRA010006458">
    <property type="protein sequence ID" value="VFT95731.1"/>
    <property type="molecule type" value="Genomic_DNA"/>
</dbReference>
<evidence type="ECO:0000256" key="1">
    <source>
        <dbReference type="SAM" id="Phobius"/>
    </source>
</evidence>
<dbReference type="SUPFAM" id="SSF55073">
    <property type="entry name" value="Nucleotide cyclase"/>
    <property type="match status" value="1"/>
</dbReference>
<dbReference type="Gene3D" id="3.30.70.1230">
    <property type="entry name" value="Nucleotide cyclase"/>
    <property type="match status" value="1"/>
</dbReference>
<dbReference type="Proteomes" id="UP000332933">
    <property type="component" value="Unassembled WGS sequence"/>
</dbReference>
<feature type="transmembrane region" description="Helical" evidence="1">
    <location>
        <begin position="260"/>
        <end position="282"/>
    </location>
</feature>
<name>A0A485LDH7_9STRA</name>
<dbReference type="OrthoDB" id="2021138at2759"/>
<keyword evidence="4" id="KW-1185">Reference proteome</keyword>
<dbReference type="InterPro" id="IPR029787">
    <property type="entry name" value="Nucleotide_cyclase"/>
</dbReference>
<dbReference type="AlphaFoldDB" id="A0A485LDH7"/>
<dbReference type="EMBL" id="VJMH01006437">
    <property type="protein sequence ID" value="KAF0689549.1"/>
    <property type="molecule type" value="Genomic_DNA"/>
</dbReference>
<evidence type="ECO:0000313" key="2">
    <source>
        <dbReference type="EMBL" id="KAF0689549.1"/>
    </source>
</evidence>
<feature type="transmembrane region" description="Helical" evidence="1">
    <location>
        <begin position="20"/>
        <end position="41"/>
    </location>
</feature>
<protein>
    <submittedName>
        <fullName evidence="3">Aste57867_19006 protein</fullName>
    </submittedName>
</protein>
<keyword evidence="1" id="KW-1133">Transmembrane helix</keyword>
<dbReference type="PANTHER" id="PTHR43081:SF1">
    <property type="entry name" value="ADENYLATE CYCLASE, TERMINAL-DIFFERENTIATION SPECIFIC"/>
    <property type="match status" value="1"/>
</dbReference>
<evidence type="ECO:0000313" key="4">
    <source>
        <dbReference type="Proteomes" id="UP000332933"/>
    </source>
</evidence>
<reference evidence="3 4" key="1">
    <citation type="submission" date="2019-03" db="EMBL/GenBank/DDBJ databases">
        <authorList>
            <person name="Gaulin E."/>
            <person name="Dumas B."/>
        </authorList>
    </citation>
    <scope>NUCLEOTIDE SEQUENCE [LARGE SCALE GENOMIC DNA]</scope>
    <source>
        <strain evidence="3">CBS 568.67</strain>
    </source>
</reference>
<feature type="transmembrane region" description="Helical" evidence="1">
    <location>
        <begin position="126"/>
        <end position="147"/>
    </location>
</feature>
<keyword evidence="1" id="KW-0472">Membrane</keyword>
<evidence type="ECO:0000313" key="3">
    <source>
        <dbReference type="EMBL" id="VFT95731.1"/>
    </source>
</evidence>
<reference evidence="2" key="2">
    <citation type="submission" date="2019-06" db="EMBL/GenBank/DDBJ databases">
        <title>Genomics analysis of Aphanomyces spp. identifies a new class of oomycete effector associated with host adaptation.</title>
        <authorList>
            <person name="Gaulin E."/>
        </authorList>
    </citation>
    <scope>NUCLEOTIDE SEQUENCE</scope>
    <source>
        <strain evidence="2">CBS 578.67</strain>
    </source>
</reference>
<keyword evidence="1" id="KW-0812">Transmembrane</keyword>
<feature type="transmembrane region" description="Helical" evidence="1">
    <location>
        <begin position="168"/>
        <end position="189"/>
    </location>
</feature>
<dbReference type="InterPro" id="IPR050697">
    <property type="entry name" value="Adenylyl/Guanylyl_Cyclase_3/4"/>
</dbReference>
<organism evidence="3 4">
    <name type="scientific">Aphanomyces stellatus</name>
    <dbReference type="NCBI Taxonomy" id="120398"/>
    <lineage>
        <taxon>Eukaryota</taxon>
        <taxon>Sar</taxon>
        <taxon>Stramenopiles</taxon>
        <taxon>Oomycota</taxon>
        <taxon>Saprolegniomycetes</taxon>
        <taxon>Saprolegniales</taxon>
        <taxon>Verrucalvaceae</taxon>
        <taxon>Aphanomyces</taxon>
    </lineage>
</organism>
<feature type="transmembrane region" description="Helical" evidence="1">
    <location>
        <begin position="53"/>
        <end position="72"/>
    </location>
</feature>
<dbReference type="PANTHER" id="PTHR43081">
    <property type="entry name" value="ADENYLATE CYCLASE, TERMINAL-DIFFERENTIATION SPECIFIC-RELATED"/>
    <property type="match status" value="1"/>
</dbReference>